<organism evidence="2">
    <name type="scientific">Heterosigma akashiwo</name>
    <name type="common">Chromophytic alga</name>
    <name type="synonym">Heterosigma carterae</name>
    <dbReference type="NCBI Taxonomy" id="2829"/>
    <lineage>
        <taxon>Eukaryota</taxon>
        <taxon>Sar</taxon>
        <taxon>Stramenopiles</taxon>
        <taxon>Ochrophyta</taxon>
        <taxon>Raphidophyceae</taxon>
        <taxon>Chattonellales</taxon>
        <taxon>Chattonellaceae</taxon>
        <taxon>Heterosigma</taxon>
    </lineage>
</organism>
<evidence type="ECO:0000313" key="2">
    <source>
        <dbReference type="EMBL" id="BBE28131.1"/>
    </source>
</evidence>
<dbReference type="EMBL" id="LC228566">
    <property type="protein sequence ID" value="BBB45896.1"/>
    <property type="molecule type" value="Genomic_DNA"/>
</dbReference>
<reference evidence="2" key="2">
    <citation type="submission" date="2018-05" db="EMBL/GenBank/DDBJ databases">
        <title>Heterosigma akashiwo mitochondrial genome sequences.</title>
        <authorList>
            <person name="Ueki S."/>
        </authorList>
    </citation>
    <scope>NUCLEOTIDE SEQUENCE</scope>
    <source>
        <strain evidence="2">BrRJ1</strain>
        <strain evidence="3">BrRJ5</strain>
    </source>
</reference>
<dbReference type="AlphaFoldDB" id="A0A2Z6FJY0"/>
<sequence length="71" mass="8630">MPNVLHLKLFPNLHRFLQQYQFYLGWKYLVFPKAVEWRPPKSGVPKYSLIFVEVESTVVALNHRRKIELYR</sequence>
<proteinExistence type="predicted"/>
<evidence type="ECO:0000313" key="1">
    <source>
        <dbReference type="EMBL" id="BBB45896.1"/>
    </source>
</evidence>
<reference evidence="1" key="1">
    <citation type="submission" date="2017-03" db="EMBL/GenBank/DDBJ databases">
        <title>Heterosigma akashiwo mitochondrial genome sequence.</title>
        <authorList>
            <person name="Ueki S."/>
        </authorList>
    </citation>
    <scope>NUCLEOTIDE SEQUENCE</scope>
    <source>
        <strain evidence="1">CCAP934-4</strain>
    </source>
</reference>
<evidence type="ECO:0000313" key="3">
    <source>
        <dbReference type="EMBL" id="BBE28170.1"/>
    </source>
</evidence>
<accession>A0A2Z6FJY0</accession>
<name>A0A2Z6FJY0_HETAK</name>
<dbReference type="EMBL" id="LC384964">
    <property type="protein sequence ID" value="BBE28170.1"/>
    <property type="molecule type" value="Genomic_DNA"/>
</dbReference>
<protein>
    <submittedName>
        <fullName evidence="2">NADH dehydrogenase subunit 11</fullName>
    </submittedName>
</protein>
<dbReference type="EMBL" id="LC384963">
    <property type="protein sequence ID" value="BBE28131.1"/>
    <property type="molecule type" value="Genomic_DNA"/>
</dbReference>
<keyword evidence="2" id="KW-0496">Mitochondrion</keyword>
<geneLocation type="mitochondrion" evidence="2"/>
<gene>
    <name evidence="2" type="primary">nad11</name>
</gene>